<gene>
    <name evidence="1" type="ORF">HaLaN_16968</name>
</gene>
<proteinExistence type="predicted"/>
<evidence type="ECO:0000313" key="1">
    <source>
        <dbReference type="EMBL" id="GFH19934.1"/>
    </source>
</evidence>
<dbReference type="EMBL" id="BLLF01001544">
    <property type="protein sequence ID" value="GFH19934.1"/>
    <property type="molecule type" value="Genomic_DNA"/>
</dbReference>
<dbReference type="Proteomes" id="UP000485058">
    <property type="component" value="Unassembled WGS sequence"/>
</dbReference>
<organism evidence="1 2">
    <name type="scientific">Haematococcus lacustris</name>
    <name type="common">Green alga</name>
    <name type="synonym">Haematococcus pluvialis</name>
    <dbReference type="NCBI Taxonomy" id="44745"/>
    <lineage>
        <taxon>Eukaryota</taxon>
        <taxon>Viridiplantae</taxon>
        <taxon>Chlorophyta</taxon>
        <taxon>core chlorophytes</taxon>
        <taxon>Chlorophyceae</taxon>
        <taxon>CS clade</taxon>
        <taxon>Chlamydomonadales</taxon>
        <taxon>Haematococcaceae</taxon>
        <taxon>Haematococcus</taxon>
    </lineage>
</organism>
<accession>A0A699ZME6</accession>
<protein>
    <submittedName>
        <fullName evidence="1">Uncharacterized protein</fullName>
    </submittedName>
</protein>
<dbReference type="AlphaFoldDB" id="A0A699ZME6"/>
<keyword evidence="2" id="KW-1185">Reference proteome</keyword>
<sequence length="23" mass="2342">MLVGMSGLAAAAIHILLNVFQTA</sequence>
<name>A0A699ZME6_HAELA</name>
<evidence type="ECO:0000313" key="2">
    <source>
        <dbReference type="Proteomes" id="UP000485058"/>
    </source>
</evidence>
<comment type="caution">
    <text evidence="1">The sequence shown here is derived from an EMBL/GenBank/DDBJ whole genome shotgun (WGS) entry which is preliminary data.</text>
</comment>
<reference evidence="1 2" key="1">
    <citation type="submission" date="2020-02" db="EMBL/GenBank/DDBJ databases">
        <title>Draft genome sequence of Haematococcus lacustris strain NIES-144.</title>
        <authorList>
            <person name="Morimoto D."/>
            <person name="Nakagawa S."/>
            <person name="Yoshida T."/>
            <person name="Sawayama S."/>
        </authorList>
    </citation>
    <scope>NUCLEOTIDE SEQUENCE [LARGE SCALE GENOMIC DNA]</scope>
    <source>
        <strain evidence="1 2">NIES-144</strain>
    </source>
</reference>